<dbReference type="CDD" id="cd09111">
    <property type="entry name" value="PLDc_ymdC_like_1"/>
    <property type="match status" value="1"/>
</dbReference>
<evidence type="ECO:0000313" key="2">
    <source>
        <dbReference type="EMBL" id="MBB6542404.1"/>
    </source>
</evidence>
<dbReference type="RefSeq" id="WP_221435136.1">
    <property type="nucleotide sequence ID" value="NZ_AP027362.1"/>
</dbReference>
<accession>A0A7X0NFB7</accession>
<sequence length="490" mass="54359">MDSRSDSTSLSIEEAQETLIGKAIYPIASQYPNKSGIRLLGNPKDAFAARILLALSAQKTLDLQYYIWQKDITGALLFETITKVAERGVRVRLLLDDNGINGLDDALAALNRLENVEVRIFNPFIQRRFKWLGFITDFSRVNRRMHNKSFTVDNSVTVIGGRNIGDDYFGATGGILRQDLDLVAIGSVVNDVSSDFDKYWASNSAFPIEEIVNTTKTSTYSTDEYMPSQLTNPKRDTYITALRNSSLVKTLLAKELSFEWKMAKMISDDPAKGLGKHKDDSLLFHKLTEIIGRPTSTVLLVTPYFVPTKEGVKAFAALAKQGVKITVLTNSMQATDVLPVHAGYAKHRKALLKAGVKLFELRSGAEPIDGNLKKLGPFGSSASSLHAKTFAIDSERLFVGSFNFDPRSMHLNTELGFVIESPSLAIQVENEFYQQSALTAYELSLNEDNKIQWTETNGNIKTTHSTEPGMTIFSRAALSVLNLLPIDWLL</sequence>
<evidence type="ECO:0000313" key="3">
    <source>
        <dbReference type="Proteomes" id="UP000537141"/>
    </source>
</evidence>
<organism evidence="2 3">
    <name type="scientific">Thalassotalea piscium</name>
    <dbReference type="NCBI Taxonomy" id="1230533"/>
    <lineage>
        <taxon>Bacteria</taxon>
        <taxon>Pseudomonadati</taxon>
        <taxon>Pseudomonadota</taxon>
        <taxon>Gammaproteobacteria</taxon>
        <taxon>Alteromonadales</taxon>
        <taxon>Colwelliaceae</taxon>
        <taxon>Thalassotalea</taxon>
    </lineage>
</organism>
<dbReference type="InterPro" id="IPR001736">
    <property type="entry name" value="PLipase_D/transphosphatidylase"/>
</dbReference>
<dbReference type="EMBL" id="JACHHU010000004">
    <property type="protein sequence ID" value="MBB6542404.1"/>
    <property type="molecule type" value="Genomic_DNA"/>
</dbReference>
<keyword evidence="3" id="KW-1185">Reference proteome</keyword>
<dbReference type="EC" id="2.7.8.-" evidence="2"/>
<dbReference type="PROSITE" id="PS50035">
    <property type="entry name" value="PLD"/>
    <property type="match status" value="2"/>
</dbReference>
<dbReference type="SUPFAM" id="SSF56024">
    <property type="entry name" value="Phospholipase D/nuclease"/>
    <property type="match status" value="2"/>
</dbReference>
<dbReference type="Gene3D" id="3.30.870.10">
    <property type="entry name" value="Endonuclease Chain A"/>
    <property type="match status" value="2"/>
</dbReference>
<dbReference type="CDD" id="cd09113">
    <property type="entry name" value="PLDc_ymdC_like_2"/>
    <property type="match status" value="1"/>
</dbReference>
<feature type="domain" description="PLD phosphodiesterase" evidence="1">
    <location>
        <begin position="141"/>
        <end position="168"/>
    </location>
</feature>
<name>A0A7X0NFB7_9GAMM</name>
<comment type="caution">
    <text evidence="2">The sequence shown here is derived from an EMBL/GenBank/DDBJ whole genome shotgun (WGS) entry which is preliminary data.</text>
</comment>
<reference evidence="2 3" key="1">
    <citation type="submission" date="2020-08" db="EMBL/GenBank/DDBJ databases">
        <title>Genomic Encyclopedia of Type Strains, Phase IV (KMG-IV): sequencing the most valuable type-strain genomes for metagenomic binning, comparative biology and taxonomic classification.</title>
        <authorList>
            <person name="Goeker M."/>
        </authorList>
    </citation>
    <scope>NUCLEOTIDE SEQUENCE [LARGE SCALE GENOMIC DNA]</scope>
    <source>
        <strain evidence="2 3">DSM 26287</strain>
    </source>
</reference>
<dbReference type="PANTHER" id="PTHR21248">
    <property type="entry name" value="CARDIOLIPIN SYNTHASE"/>
    <property type="match status" value="1"/>
</dbReference>
<keyword evidence="2" id="KW-0808">Transferase</keyword>
<dbReference type="PANTHER" id="PTHR21248:SF12">
    <property type="entry name" value="CARDIOLIPIN SYNTHASE C"/>
    <property type="match status" value="1"/>
</dbReference>
<dbReference type="GO" id="GO:0030572">
    <property type="term" value="F:phosphatidyltransferase activity"/>
    <property type="evidence" value="ECO:0007669"/>
    <property type="project" value="UniProtKB-ARBA"/>
</dbReference>
<proteinExistence type="predicted"/>
<gene>
    <name evidence="2" type="ORF">HNQ55_000891</name>
</gene>
<feature type="domain" description="PLD phosphodiesterase" evidence="1">
    <location>
        <begin position="381"/>
        <end position="408"/>
    </location>
</feature>
<dbReference type="InterPro" id="IPR025202">
    <property type="entry name" value="PLD-like_dom"/>
</dbReference>
<protein>
    <submittedName>
        <fullName evidence="2">Putative cardiolipin synthase</fullName>
        <ecNumber evidence="2">2.7.8.-</ecNumber>
    </submittedName>
</protein>
<dbReference type="SMART" id="SM00155">
    <property type="entry name" value="PLDc"/>
    <property type="match status" value="2"/>
</dbReference>
<dbReference type="AlphaFoldDB" id="A0A7X0NFB7"/>
<evidence type="ECO:0000259" key="1">
    <source>
        <dbReference type="PROSITE" id="PS50035"/>
    </source>
</evidence>
<dbReference type="Proteomes" id="UP000537141">
    <property type="component" value="Unassembled WGS sequence"/>
</dbReference>
<dbReference type="Pfam" id="PF13091">
    <property type="entry name" value="PLDc_2"/>
    <property type="match status" value="2"/>
</dbReference>
<dbReference type="GO" id="GO:0032049">
    <property type="term" value="P:cardiolipin biosynthetic process"/>
    <property type="evidence" value="ECO:0007669"/>
    <property type="project" value="UniProtKB-ARBA"/>
</dbReference>